<evidence type="ECO:0000313" key="2">
    <source>
        <dbReference type="Proteomes" id="UP000242188"/>
    </source>
</evidence>
<name>A0A210PEZ1_MIZYE</name>
<dbReference type="EMBL" id="NEDP02076743">
    <property type="protein sequence ID" value="OWF35052.1"/>
    <property type="molecule type" value="Genomic_DNA"/>
</dbReference>
<organism evidence="1 2">
    <name type="scientific">Mizuhopecten yessoensis</name>
    <name type="common">Japanese scallop</name>
    <name type="synonym">Patinopecten yessoensis</name>
    <dbReference type="NCBI Taxonomy" id="6573"/>
    <lineage>
        <taxon>Eukaryota</taxon>
        <taxon>Metazoa</taxon>
        <taxon>Spiralia</taxon>
        <taxon>Lophotrochozoa</taxon>
        <taxon>Mollusca</taxon>
        <taxon>Bivalvia</taxon>
        <taxon>Autobranchia</taxon>
        <taxon>Pteriomorphia</taxon>
        <taxon>Pectinida</taxon>
        <taxon>Pectinoidea</taxon>
        <taxon>Pectinidae</taxon>
        <taxon>Mizuhopecten</taxon>
    </lineage>
</organism>
<reference evidence="1 2" key="1">
    <citation type="journal article" date="2017" name="Nat. Ecol. Evol.">
        <title>Scallop genome provides insights into evolution of bilaterian karyotype and development.</title>
        <authorList>
            <person name="Wang S."/>
            <person name="Zhang J."/>
            <person name="Jiao W."/>
            <person name="Li J."/>
            <person name="Xun X."/>
            <person name="Sun Y."/>
            <person name="Guo X."/>
            <person name="Huan P."/>
            <person name="Dong B."/>
            <person name="Zhang L."/>
            <person name="Hu X."/>
            <person name="Sun X."/>
            <person name="Wang J."/>
            <person name="Zhao C."/>
            <person name="Wang Y."/>
            <person name="Wang D."/>
            <person name="Huang X."/>
            <person name="Wang R."/>
            <person name="Lv J."/>
            <person name="Li Y."/>
            <person name="Zhang Z."/>
            <person name="Liu B."/>
            <person name="Lu W."/>
            <person name="Hui Y."/>
            <person name="Liang J."/>
            <person name="Zhou Z."/>
            <person name="Hou R."/>
            <person name="Li X."/>
            <person name="Liu Y."/>
            <person name="Li H."/>
            <person name="Ning X."/>
            <person name="Lin Y."/>
            <person name="Zhao L."/>
            <person name="Xing Q."/>
            <person name="Dou J."/>
            <person name="Li Y."/>
            <person name="Mao J."/>
            <person name="Guo H."/>
            <person name="Dou H."/>
            <person name="Li T."/>
            <person name="Mu C."/>
            <person name="Jiang W."/>
            <person name="Fu Q."/>
            <person name="Fu X."/>
            <person name="Miao Y."/>
            <person name="Liu J."/>
            <person name="Yu Q."/>
            <person name="Li R."/>
            <person name="Liao H."/>
            <person name="Li X."/>
            <person name="Kong Y."/>
            <person name="Jiang Z."/>
            <person name="Chourrout D."/>
            <person name="Li R."/>
            <person name="Bao Z."/>
        </authorList>
    </citation>
    <scope>NUCLEOTIDE SEQUENCE [LARGE SCALE GENOMIC DNA]</scope>
    <source>
        <strain evidence="1 2">PY_sf001</strain>
    </source>
</reference>
<proteinExistence type="predicted"/>
<dbReference type="AlphaFoldDB" id="A0A210PEZ1"/>
<keyword evidence="2" id="KW-1185">Reference proteome</keyword>
<sequence length="75" mass="8791">MTQCWKIYLFDMMGCEREKFICLKLRGRLANQMFDYAFLYAYARKKGLSMITPPSDLTKAFGIQPKTGDQYGFSR</sequence>
<dbReference type="OrthoDB" id="3226at2759"/>
<gene>
    <name evidence="1" type="ORF">KP79_PYT11347</name>
</gene>
<protein>
    <submittedName>
        <fullName evidence="1">Uncharacterized protein</fullName>
    </submittedName>
</protein>
<evidence type="ECO:0000313" key="1">
    <source>
        <dbReference type="EMBL" id="OWF35052.1"/>
    </source>
</evidence>
<dbReference type="Proteomes" id="UP000242188">
    <property type="component" value="Unassembled WGS sequence"/>
</dbReference>
<comment type="caution">
    <text evidence="1">The sequence shown here is derived from an EMBL/GenBank/DDBJ whole genome shotgun (WGS) entry which is preliminary data.</text>
</comment>
<accession>A0A210PEZ1</accession>